<evidence type="ECO:0000256" key="2">
    <source>
        <dbReference type="SAM" id="Phobius"/>
    </source>
</evidence>
<organism evidence="3 4">
    <name type="scientific">Micromonospora echinofusca</name>
    <dbReference type="NCBI Taxonomy" id="47858"/>
    <lineage>
        <taxon>Bacteria</taxon>
        <taxon>Bacillati</taxon>
        <taxon>Actinomycetota</taxon>
        <taxon>Actinomycetes</taxon>
        <taxon>Micromonosporales</taxon>
        <taxon>Micromonosporaceae</taxon>
        <taxon>Micromonospora</taxon>
    </lineage>
</organism>
<feature type="transmembrane region" description="Helical" evidence="2">
    <location>
        <begin position="35"/>
        <end position="57"/>
    </location>
</feature>
<reference evidence="3 4" key="1">
    <citation type="submission" date="2016-06" db="EMBL/GenBank/DDBJ databases">
        <authorList>
            <person name="Kjaerup R.B."/>
            <person name="Dalgaard T.S."/>
            <person name="Juul-Madsen H.R."/>
        </authorList>
    </citation>
    <scope>NUCLEOTIDE SEQUENCE [LARGE SCALE GENOMIC DNA]</scope>
    <source>
        <strain evidence="3 4">DSM 43913</strain>
    </source>
</reference>
<protein>
    <submittedName>
        <fullName evidence="3">Uncharacterized protein</fullName>
    </submittedName>
</protein>
<keyword evidence="2" id="KW-0812">Transmembrane</keyword>
<evidence type="ECO:0000313" key="4">
    <source>
        <dbReference type="Proteomes" id="UP000198251"/>
    </source>
</evidence>
<proteinExistence type="predicted"/>
<name>A0A1C5GIL8_MICEH</name>
<dbReference type="RefSeq" id="WP_089003051.1">
    <property type="nucleotide sequence ID" value="NZ_JBFAAC010000015.1"/>
</dbReference>
<dbReference type="Proteomes" id="UP000198251">
    <property type="component" value="Chromosome I"/>
</dbReference>
<evidence type="ECO:0000313" key="3">
    <source>
        <dbReference type="EMBL" id="SCG19617.1"/>
    </source>
</evidence>
<dbReference type="EMBL" id="LT607733">
    <property type="protein sequence ID" value="SCG19617.1"/>
    <property type="molecule type" value="Genomic_DNA"/>
</dbReference>
<feature type="compositionally biased region" description="Basic and acidic residues" evidence="1">
    <location>
        <begin position="89"/>
        <end position="99"/>
    </location>
</feature>
<keyword evidence="2" id="KW-0472">Membrane</keyword>
<keyword evidence="4" id="KW-1185">Reference proteome</keyword>
<dbReference type="GeneID" id="95805642"/>
<gene>
    <name evidence="3" type="ORF">GA0070610_6004</name>
</gene>
<keyword evidence="2" id="KW-1133">Transmembrane helix</keyword>
<dbReference type="AlphaFoldDB" id="A0A1C5GIL8"/>
<sequence length="115" mass="11775">MGIPRPDARAKAVVAALVAVSLLVTLIVWGRQDLVGVALALLCVLSTMIAAVSVAAARQEDEAEPGVTPAGPGQPAGGLYGVDADTLESLDHRETVRALRERHRGRGGSAAREGG</sequence>
<feature type="region of interest" description="Disordered" evidence="1">
    <location>
        <begin position="60"/>
        <end position="115"/>
    </location>
</feature>
<evidence type="ECO:0000256" key="1">
    <source>
        <dbReference type="SAM" id="MobiDB-lite"/>
    </source>
</evidence>
<accession>A0A1C5GIL8</accession>
<feature type="transmembrane region" description="Helical" evidence="2">
    <location>
        <begin position="12"/>
        <end position="29"/>
    </location>
</feature>